<proteinExistence type="predicted"/>
<dbReference type="EMBL" id="NIGF01000018">
    <property type="protein sequence ID" value="PQV62932.1"/>
    <property type="molecule type" value="Genomic_DNA"/>
</dbReference>
<gene>
    <name evidence="1" type="ORF">B1R32_11829</name>
</gene>
<name>A0A2S8SQ56_9BACT</name>
<dbReference type="Proteomes" id="UP000237684">
    <property type="component" value="Unassembled WGS sequence"/>
</dbReference>
<dbReference type="SUPFAM" id="SSF51445">
    <property type="entry name" value="(Trans)glycosidases"/>
    <property type="match status" value="1"/>
</dbReference>
<comment type="caution">
    <text evidence="1">The sequence shown here is derived from an EMBL/GenBank/DDBJ whole genome shotgun (WGS) entry which is preliminary data.</text>
</comment>
<evidence type="ECO:0000313" key="2">
    <source>
        <dbReference type="Proteomes" id="UP000237684"/>
    </source>
</evidence>
<evidence type="ECO:0000313" key="1">
    <source>
        <dbReference type="EMBL" id="PQV62932.1"/>
    </source>
</evidence>
<dbReference type="RefSeq" id="WP_106380926.1">
    <property type="nucleotide sequence ID" value="NZ_NIGF01000018.1"/>
</dbReference>
<dbReference type="InterPro" id="IPR017853">
    <property type="entry name" value="GH"/>
</dbReference>
<keyword evidence="2" id="KW-1185">Reference proteome</keyword>
<dbReference type="Gene3D" id="3.20.20.80">
    <property type="entry name" value="Glycosidases"/>
    <property type="match status" value="1"/>
</dbReference>
<reference evidence="1 2" key="1">
    <citation type="journal article" date="2018" name="Syst. Appl. Microbiol.">
        <title>Abditibacterium utsteinense sp. nov., the first cultivated member of candidate phylum FBP, isolated from ice-free Antarctic soil samples.</title>
        <authorList>
            <person name="Tahon G."/>
            <person name="Tytgat B."/>
            <person name="Lebbe L."/>
            <person name="Carlier A."/>
            <person name="Willems A."/>
        </authorList>
    </citation>
    <scope>NUCLEOTIDE SEQUENCE [LARGE SCALE GENOMIC DNA]</scope>
    <source>
        <strain evidence="1 2">LMG 29911</strain>
    </source>
</reference>
<dbReference type="AlphaFoldDB" id="A0A2S8SQ56"/>
<organism evidence="1 2">
    <name type="scientific">Abditibacterium utsteinense</name>
    <dbReference type="NCBI Taxonomy" id="1960156"/>
    <lineage>
        <taxon>Bacteria</taxon>
        <taxon>Pseudomonadati</taxon>
        <taxon>Abditibacteriota</taxon>
        <taxon>Abditibacteriia</taxon>
        <taxon>Abditibacteriales</taxon>
        <taxon>Abditibacteriaceae</taxon>
        <taxon>Abditibacterium</taxon>
    </lineage>
</organism>
<accession>A0A2S8SQ56</accession>
<protein>
    <submittedName>
        <fullName evidence="1">Mannan endo-1,4-beta-mannosidase</fullName>
    </submittedName>
</protein>
<dbReference type="InParanoid" id="A0A2S8SQ56"/>
<sequence>MPLSPLRVAPGGRYFETQGGAPFLMVGFNDAITWPGLSGLFRRRDVAGVRLYLQDLKAHGINTLRLMLEYNHREGRYFERPAGEFNPAMVRLWDDLFALCEELELRILLTPWDTYWMGYRWKRYPYNAENGGPAHEKKSVFTDEAVTQLLINRFRFIIERWGGNGAFAAWDLWNEIWRHWGGSVEEQAALWARISREVREIEMQCWNWTRPQTLSIYGPNLYHGYEDFIFRHPDLDFATWHIYASGTIDDPKNTVNPALTMGEKVRYSLQSVPPNRPFTDTEHGPIHLFNDKRKALPEDFDDEYERHLMWAHLASGGAGSGMRWPARHPHSLTMGTKRSLRSLSKFLPLIDWRNFAPRDALPDLEVAGVVEGGKKKPKPLKNVQIFGCRDESQAVIWLLRGNPKRNAPGMLPARLVEPVKLTLRQTQPGIYTIQEWDTLHGHLIGCHDVKVGADGVLHCALSGLRNDLAVAVRRSH</sequence>
<dbReference type="OrthoDB" id="9802444at2"/>